<feature type="domain" description="AlgX/AlgJ SGNH hydrolase-like" evidence="7">
    <location>
        <begin position="30"/>
        <end position="289"/>
    </location>
</feature>
<evidence type="ECO:0000256" key="4">
    <source>
        <dbReference type="ARBA" id="ARBA00022729"/>
    </source>
</evidence>
<protein>
    <recommendedName>
        <fullName evidence="7">AlgX/AlgJ SGNH hydrolase-like domain-containing protein</fullName>
    </recommendedName>
</protein>
<keyword evidence="3" id="KW-0808">Transferase</keyword>
<sequence>MIVRRPLANLIAATAVFFATTTVSVARDAVLEGKQNWLFAGWESLTITKPAAEKSSIGLIAGASRQFTKKNIKLIVLIVPLKPRYYEPLLPDGAAMSDDIRKRYDMLLTELRASGVTAIDVRDAFKTVVAGKQEVFYRADFHWTTFAAEASADEVAALILSSGPLPGKAGTGMKLGDWINDRHLGDLAANFLSPERKREIGPEAYVIRQAPKVAAGLLDSDPAPVAVVGNSFVQPYFGFSQRLSNKIDRPVSLKWNPGDVGPWATLLQYLKSSEFAGHPPQFVVWQFNEAQLQNGPDAVGEWAAQSITSPADWNARLQEALRN</sequence>
<dbReference type="UniPathway" id="UPA00286"/>
<accession>A0A0R3NE92</accession>
<keyword evidence="5" id="KW-0574">Periplasm</keyword>
<gene>
    <name evidence="8" type="ORF">CQ14_08730</name>
</gene>
<dbReference type="Proteomes" id="UP000051660">
    <property type="component" value="Unassembled WGS sequence"/>
</dbReference>
<dbReference type="EMBL" id="LLYB01000034">
    <property type="protein sequence ID" value="KRR27910.1"/>
    <property type="molecule type" value="Genomic_DNA"/>
</dbReference>
<comment type="subcellular location">
    <subcellularLocation>
        <location evidence="1">Periplasm</location>
    </subcellularLocation>
</comment>
<organism evidence="8 9">
    <name type="scientific">Bradyrhizobium lablabi</name>
    <dbReference type="NCBI Taxonomy" id="722472"/>
    <lineage>
        <taxon>Bacteria</taxon>
        <taxon>Pseudomonadati</taxon>
        <taxon>Pseudomonadota</taxon>
        <taxon>Alphaproteobacteria</taxon>
        <taxon>Hyphomicrobiales</taxon>
        <taxon>Nitrobacteraceae</taxon>
        <taxon>Bradyrhizobium</taxon>
    </lineage>
</organism>
<dbReference type="GO" id="GO:0042121">
    <property type="term" value="P:alginic acid biosynthetic process"/>
    <property type="evidence" value="ECO:0007669"/>
    <property type="project" value="UniProtKB-UniPathway"/>
</dbReference>
<keyword evidence="4" id="KW-0732">Signal</keyword>
<dbReference type="GO" id="GO:0016740">
    <property type="term" value="F:transferase activity"/>
    <property type="evidence" value="ECO:0007669"/>
    <property type="project" value="UniProtKB-KW"/>
</dbReference>
<name>A0A0R3NE92_9BRAD</name>
<evidence type="ECO:0000259" key="7">
    <source>
        <dbReference type="Pfam" id="PF16822"/>
    </source>
</evidence>
<comment type="pathway">
    <text evidence="2">Glycan biosynthesis; alginate biosynthesis.</text>
</comment>
<evidence type="ECO:0000256" key="3">
    <source>
        <dbReference type="ARBA" id="ARBA00022679"/>
    </source>
</evidence>
<dbReference type="Pfam" id="PF16822">
    <property type="entry name" value="ALGX"/>
    <property type="match status" value="1"/>
</dbReference>
<reference evidence="8 9" key="1">
    <citation type="submission" date="2014-03" db="EMBL/GenBank/DDBJ databases">
        <title>Bradyrhizobium valentinum sp. nov., isolated from effective nodules of Lupinus mariae-josephae, a lupine endemic of basic-lime soils in Eastern Spain.</title>
        <authorList>
            <person name="Duran D."/>
            <person name="Rey L."/>
            <person name="Navarro A."/>
            <person name="Busquets A."/>
            <person name="Imperial J."/>
            <person name="Ruiz-Argueso T."/>
        </authorList>
    </citation>
    <scope>NUCLEOTIDE SEQUENCE [LARGE SCALE GENOMIC DNA]</scope>
    <source>
        <strain evidence="8 9">CCBAU 23086</strain>
    </source>
</reference>
<dbReference type="InterPro" id="IPR031811">
    <property type="entry name" value="ALGX/ALGJ_SGNH-like"/>
</dbReference>
<evidence type="ECO:0000313" key="8">
    <source>
        <dbReference type="EMBL" id="KRR27910.1"/>
    </source>
</evidence>
<dbReference type="AlphaFoldDB" id="A0A0R3NE92"/>
<proteinExistence type="predicted"/>
<dbReference type="GO" id="GO:0042597">
    <property type="term" value="C:periplasmic space"/>
    <property type="evidence" value="ECO:0007669"/>
    <property type="project" value="UniProtKB-SubCell"/>
</dbReference>
<evidence type="ECO:0000256" key="2">
    <source>
        <dbReference type="ARBA" id="ARBA00005182"/>
    </source>
</evidence>
<comment type="caution">
    <text evidence="8">The sequence shown here is derived from an EMBL/GenBank/DDBJ whole genome shotgun (WGS) entry which is preliminary data.</text>
</comment>
<evidence type="ECO:0000256" key="1">
    <source>
        <dbReference type="ARBA" id="ARBA00004418"/>
    </source>
</evidence>
<keyword evidence="6" id="KW-0016">Alginate biosynthesis</keyword>
<evidence type="ECO:0000256" key="6">
    <source>
        <dbReference type="ARBA" id="ARBA00022841"/>
    </source>
</evidence>
<evidence type="ECO:0000256" key="5">
    <source>
        <dbReference type="ARBA" id="ARBA00022764"/>
    </source>
</evidence>
<evidence type="ECO:0000313" key="9">
    <source>
        <dbReference type="Proteomes" id="UP000051660"/>
    </source>
</evidence>